<comment type="similarity">
    <text evidence="2 6">Belongs to the class-C beta-lactamase family.</text>
</comment>
<protein>
    <recommendedName>
        <fullName evidence="3 6">Beta-lactamase</fullName>
        <ecNumber evidence="3 6">3.5.2.6</ecNumber>
    </recommendedName>
</protein>
<proteinExistence type="inferred from homology"/>
<dbReference type="GO" id="GO:0030288">
    <property type="term" value="C:outer membrane-bounded periplasmic space"/>
    <property type="evidence" value="ECO:0007669"/>
    <property type="project" value="InterPro"/>
</dbReference>
<dbReference type="AlphaFoldDB" id="A0A1W6ZNT0"/>
<keyword evidence="8" id="KW-1185">Reference proteome</keyword>
<evidence type="ECO:0000256" key="2">
    <source>
        <dbReference type="ARBA" id="ARBA00007840"/>
    </source>
</evidence>
<reference evidence="7 8" key="1">
    <citation type="submission" date="2017-05" db="EMBL/GenBank/DDBJ databases">
        <title>Full genome sequence of Pseudorhodoplanes sinuspersici.</title>
        <authorList>
            <person name="Dastgheib S.M.M."/>
            <person name="Shavandi M."/>
            <person name="Tirandaz H."/>
        </authorList>
    </citation>
    <scope>NUCLEOTIDE SEQUENCE [LARGE SCALE GENOMIC DNA]</scope>
    <source>
        <strain evidence="7 8">RIPI110</strain>
    </source>
</reference>
<dbReference type="EMBL" id="CP021112">
    <property type="protein sequence ID" value="ARP98925.1"/>
    <property type="molecule type" value="Genomic_DNA"/>
</dbReference>
<name>A0A1W6ZNT0_9HYPH</name>
<dbReference type="Gene3D" id="3.40.710.10">
    <property type="entry name" value="DD-peptidase/beta-lactamase superfamily"/>
    <property type="match status" value="1"/>
</dbReference>
<dbReference type="Proteomes" id="UP000194137">
    <property type="component" value="Chromosome"/>
</dbReference>
<dbReference type="GO" id="GO:0017001">
    <property type="term" value="P:antibiotic catabolic process"/>
    <property type="evidence" value="ECO:0007669"/>
    <property type="project" value="InterPro"/>
</dbReference>
<evidence type="ECO:0000256" key="1">
    <source>
        <dbReference type="ARBA" id="ARBA00001526"/>
    </source>
</evidence>
<dbReference type="KEGG" id="psin:CAK95_07405"/>
<dbReference type="InterPro" id="IPR001586">
    <property type="entry name" value="Beta-lactam_class-C_AS"/>
</dbReference>
<dbReference type="GO" id="GO:0046677">
    <property type="term" value="P:response to antibiotic"/>
    <property type="evidence" value="ECO:0007669"/>
    <property type="project" value="UniProtKB-UniRule"/>
</dbReference>
<dbReference type="GO" id="GO:0008800">
    <property type="term" value="F:beta-lactamase activity"/>
    <property type="evidence" value="ECO:0007669"/>
    <property type="project" value="UniProtKB-UniRule"/>
</dbReference>
<dbReference type="Pfam" id="PF00144">
    <property type="entry name" value="Beta-lactamase"/>
    <property type="match status" value="1"/>
</dbReference>
<evidence type="ECO:0000256" key="3">
    <source>
        <dbReference type="ARBA" id="ARBA00012865"/>
    </source>
</evidence>
<dbReference type="NCBIfam" id="NF033085">
    <property type="entry name" value="bla_class_C"/>
    <property type="match status" value="1"/>
</dbReference>
<evidence type="ECO:0000313" key="8">
    <source>
        <dbReference type="Proteomes" id="UP000194137"/>
    </source>
</evidence>
<gene>
    <name evidence="7" type="ORF">CAK95_07405</name>
</gene>
<evidence type="ECO:0000256" key="5">
    <source>
        <dbReference type="ARBA" id="ARBA00023251"/>
    </source>
</evidence>
<sequence>MHIERQELSLPSRPYLKIAATLFVSTLSGLSPTLAAPQDQDAKVRQVIDDAIKPLLKQYAIPGMAVGVTIDGKRTFVEYGDASINPKVAVTRDTLFELGSISKTFTSTLAAYAEVEGKLSLKERVSAVMPALKGSALDHVRVLDLATHTAGGFPLQLPGDVKTEKQLIAYFKSWKPQYTPGTHRVYANPSVGLLGMVTAKAMGAPFQTLAERLFAEIGLKRTYIAVPAAEMKSYAWGYSRDNKPSRVSPALLAIEAYGVKSNAVDMLRYLEANMGVGAVPPKVARALEATHTGYFRAGELIQDLIWEQYPWPVTPEKLAAGNTVQMGRANSHPATAIDPPMAPRGDVLVNKTGSTNGFGAYVAFVPEKKIGIVMLANRIYPNDVRAKAALQVLSRLTQ</sequence>
<dbReference type="EC" id="3.5.2.6" evidence="3 6"/>
<keyword evidence="4 6" id="KW-0378">Hydrolase</keyword>
<dbReference type="PANTHER" id="PTHR46825:SF8">
    <property type="entry name" value="BETA-LACTAMASE-RELATED"/>
    <property type="match status" value="1"/>
</dbReference>
<accession>A0A1W6ZNT0</accession>
<dbReference type="STRING" id="1235591.CAK95_07405"/>
<evidence type="ECO:0000256" key="6">
    <source>
        <dbReference type="RuleBase" id="RU361140"/>
    </source>
</evidence>
<dbReference type="InterPro" id="IPR058136">
    <property type="entry name" value="AmpC"/>
</dbReference>
<comment type="catalytic activity">
    <reaction evidence="1 6">
        <text>a beta-lactam + H2O = a substituted beta-amino acid</text>
        <dbReference type="Rhea" id="RHEA:20401"/>
        <dbReference type="ChEBI" id="CHEBI:15377"/>
        <dbReference type="ChEBI" id="CHEBI:35627"/>
        <dbReference type="ChEBI" id="CHEBI:140347"/>
        <dbReference type="EC" id="3.5.2.6"/>
    </reaction>
</comment>
<keyword evidence="5 6" id="KW-0046">Antibiotic resistance</keyword>
<organism evidence="7 8">
    <name type="scientific">Pseudorhodoplanes sinuspersici</name>
    <dbReference type="NCBI Taxonomy" id="1235591"/>
    <lineage>
        <taxon>Bacteria</taxon>
        <taxon>Pseudomonadati</taxon>
        <taxon>Pseudomonadota</taxon>
        <taxon>Alphaproteobacteria</taxon>
        <taxon>Hyphomicrobiales</taxon>
        <taxon>Pseudorhodoplanes</taxon>
    </lineage>
</organism>
<dbReference type="InterPro" id="IPR050491">
    <property type="entry name" value="AmpC-like"/>
</dbReference>
<dbReference type="PROSITE" id="PS00336">
    <property type="entry name" value="BETA_LACTAMASE_C"/>
    <property type="match status" value="1"/>
</dbReference>
<dbReference type="RefSeq" id="WP_086087337.1">
    <property type="nucleotide sequence ID" value="NZ_CP021112.1"/>
</dbReference>
<evidence type="ECO:0000256" key="4">
    <source>
        <dbReference type="ARBA" id="ARBA00022801"/>
    </source>
</evidence>
<dbReference type="InterPro" id="IPR012338">
    <property type="entry name" value="Beta-lactam/transpept-like"/>
</dbReference>
<evidence type="ECO:0000313" key="7">
    <source>
        <dbReference type="EMBL" id="ARP98925.1"/>
    </source>
</evidence>
<dbReference type="SUPFAM" id="SSF56601">
    <property type="entry name" value="beta-lactamase/transpeptidase-like"/>
    <property type="match status" value="1"/>
</dbReference>
<dbReference type="PANTHER" id="PTHR46825">
    <property type="entry name" value="D-ALANYL-D-ALANINE-CARBOXYPEPTIDASE/ENDOPEPTIDASE AMPH"/>
    <property type="match status" value="1"/>
</dbReference>
<dbReference type="InterPro" id="IPR001466">
    <property type="entry name" value="Beta-lactam-related"/>
</dbReference>
<dbReference type="OrthoDB" id="5377431at2"/>